<accession>V6L5G2</accession>
<protein>
    <submittedName>
        <fullName evidence="2">Uncharacterized protein</fullName>
    </submittedName>
</protein>
<keyword evidence="3" id="KW-1185">Reference proteome</keyword>
<organism evidence="2 3">
    <name type="scientific">Streptomyces roseochromogenus subsp. oscitans DS 12.976</name>
    <dbReference type="NCBI Taxonomy" id="1352936"/>
    <lineage>
        <taxon>Bacteria</taxon>
        <taxon>Bacillati</taxon>
        <taxon>Actinomycetota</taxon>
        <taxon>Actinomycetes</taxon>
        <taxon>Kitasatosporales</taxon>
        <taxon>Streptomycetaceae</taxon>
        <taxon>Streptomyces</taxon>
    </lineage>
</organism>
<gene>
    <name evidence="2" type="ORF">M878_01910</name>
</gene>
<name>V6L5G2_STRRC</name>
<proteinExistence type="predicted"/>
<dbReference type="STRING" id="1352936.M878_01910"/>
<evidence type="ECO:0000313" key="2">
    <source>
        <dbReference type="EMBL" id="EST36464.1"/>
    </source>
</evidence>
<dbReference type="RefSeq" id="WP_023544415.1">
    <property type="nucleotide sequence ID" value="NZ_CM002285.1"/>
</dbReference>
<dbReference type="Proteomes" id="UP000017984">
    <property type="component" value="Chromosome"/>
</dbReference>
<evidence type="ECO:0000256" key="1">
    <source>
        <dbReference type="SAM" id="MobiDB-lite"/>
    </source>
</evidence>
<evidence type="ECO:0000313" key="3">
    <source>
        <dbReference type="Proteomes" id="UP000017984"/>
    </source>
</evidence>
<dbReference type="HOGENOM" id="CLU_2669615_0_0_11"/>
<dbReference type="AlphaFoldDB" id="V6L5G2"/>
<comment type="caution">
    <text evidence="2">The sequence shown here is derived from an EMBL/GenBank/DDBJ whole genome shotgun (WGS) entry which is preliminary data.</text>
</comment>
<dbReference type="EMBL" id="AWQX01000009">
    <property type="protein sequence ID" value="EST36464.1"/>
    <property type="molecule type" value="Genomic_DNA"/>
</dbReference>
<reference evidence="2 3" key="1">
    <citation type="journal article" date="2014" name="Genome Announc.">
        <title>Draft Genome Sequence of Streptomyces roseochromogenes subsp. oscitans DS 12.976, Producer of the Aminocoumarin Antibiotic Clorobiocin.</title>
        <authorList>
            <person name="Ruckert C."/>
            <person name="Kalinowski J."/>
            <person name="Heide L."/>
            <person name="Apel A.K."/>
        </authorList>
    </citation>
    <scope>NUCLEOTIDE SEQUENCE [LARGE SCALE GENOMIC DNA]</scope>
    <source>
        <strain evidence="2 3">DS 12.976</strain>
    </source>
</reference>
<dbReference type="PATRIC" id="fig|1352936.5.peg.427"/>
<dbReference type="OrthoDB" id="9813134at2"/>
<feature type="region of interest" description="Disordered" evidence="1">
    <location>
        <begin position="1"/>
        <end position="23"/>
    </location>
</feature>
<sequence>MSLSEAPGTAKPDTVSDRQAVSGSSLPMMRHLFGASPSLRGLADLPLPDRPLGFRQAPPWQCPDPLLYGLSSCTG</sequence>